<evidence type="ECO:0000313" key="2">
    <source>
        <dbReference type="EMBL" id="TVU28278.1"/>
    </source>
</evidence>
<feature type="compositionally biased region" description="Basic and acidic residues" evidence="1">
    <location>
        <begin position="47"/>
        <end position="56"/>
    </location>
</feature>
<evidence type="ECO:0000313" key="3">
    <source>
        <dbReference type="Proteomes" id="UP000324897"/>
    </source>
</evidence>
<keyword evidence="3" id="KW-1185">Reference proteome</keyword>
<dbReference type="AlphaFoldDB" id="A0A5J9UYC8"/>
<dbReference type="Proteomes" id="UP000324897">
    <property type="component" value="Chromosome 1"/>
</dbReference>
<feature type="region of interest" description="Disordered" evidence="1">
    <location>
        <begin position="14"/>
        <end position="56"/>
    </location>
</feature>
<name>A0A5J9UYC8_9POAL</name>
<evidence type="ECO:0000256" key="1">
    <source>
        <dbReference type="SAM" id="MobiDB-lite"/>
    </source>
</evidence>
<organism evidence="2 3">
    <name type="scientific">Eragrostis curvula</name>
    <name type="common">weeping love grass</name>
    <dbReference type="NCBI Taxonomy" id="38414"/>
    <lineage>
        <taxon>Eukaryota</taxon>
        <taxon>Viridiplantae</taxon>
        <taxon>Streptophyta</taxon>
        <taxon>Embryophyta</taxon>
        <taxon>Tracheophyta</taxon>
        <taxon>Spermatophyta</taxon>
        <taxon>Magnoliopsida</taxon>
        <taxon>Liliopsida</taxon>
        <taxon>Poales</taxon>
        <taxon>Poaceae</taxon>
        <taxon>PACMAD clade</taxon>
        <taxon>Chloridoideae</taxon>
        <taxon>Eragrostideae</taxon>
        <taxon>Eragrostidinae</taxon>
        <taxon>Eragrostis</taxon>
    </lineage>
</organism>
<gene>
    <name evidence="2" type="ORF">EJB05_19789</name>
</gene>
<dbReference type="EMBL" id="RWGY01000011">
    <property type="protein sequence ID" value="TVU28278.1"/>
    <property type="molecule type" value="Genomic_DNA"/>
</dbReference>
<reference evidence="2 3" key="1">
    <citation type="journal article" date="2019" name="Sci. Rep.">
        <title>A high-quality genome of Eragrostis curvula grass provides insights into Poaceae evolution and supports new strategies to enhance forage quality.</title>
        <authorList>
            <person name="Carballo J."/>
            <person name="Santos B.A.C.M."/>
            <person name="Zappacosta D."/>
            <person name="Garbus I."/>
            <person name="Selva J.P."/>
            <person name="Gallo C.A."/>
            <person name="Diaz A."/>
            <person name="Albertini E."/>
            <person name="Caccamo M."/>
            <person name="Echenique V."/>
        </authorList>
    </citation>
    <scope>NUCLEOTIDE SEQUENCE [LARGE SCALE GENOMIC DNA]</scope>
    <source>
        <strain evidence="3">cv. Victoria</strain>
        <tissue evidence="2">Leaf</tissue>
    </source>
</reference>
<proteinExistence type="predicted"/>
<comment type="caution">
    <text evidence="2">The sequence shown here is derived from an EMBL/GenBank/DDBJ whole genome shotgun (WGS) entry which is preliminary data.</text>
</comment>
<feature type="non-terminal residue" evidence="2">
    <location>
        <position position="1"/>
    </location>
</feature>
<accession>A0A5J9UYC8</accession>
<protein>
    <submittedName>
        <fullName evidence="2">Uncharacterized protein</fullName>
    </submittedName>
</protein>
<sequence>MSRGAYYKTVRGWWEANPGKSPPPRLMETPSSRVGDANSPGTGAGRGEGDGSTTKKVEDDNSIFVLLGYPDAASYVEAKGEVRCPFIKIGEKGTKKIPRYPCKEIIEHVSSILNSNGIVPSGKAIDPGSLKGYQYFGATLIDKSDSQ</sequence>
<feature type="non-terminal residue" evidence="2">
    <location>
        <position position="147"/>
    </location>
</feature>
<dbReference type="Gramene" id="TVU28278">
    <property type="protein sequence ID" value="TVU28278"/>
    <property type="gene ID" value="EJB05_19789"/>
</dbReference>